<keyword evidence="2" id="KW-0808">Transferase</keyword>
<evidence type="ECO:0000259" key="1">
    <source>
        <dbReference type="Pfam" id="PF01636"/>
    </source>
</evidence>
<proteinExistence type="predicted"/>
<dbReference type="CDD" id="cd05154">
    <property type="entry name" value="ACAD10_11_N-like"/>
    <property type="match status" value="1"/>
</dbReference>
<dbReference type="InterPro" id="IPR041726">
    <property type="entry name" value="ACAD10_11_N"/>
</dbReference>
<evidence type="ECO:0000313" key="2">
    <source>
        <dbReference type="EMBL" id="TSA80534.1"/>
    </source>
</evidence>
<dbReference type="InterPro" id="IPR002575">
    <property type="entry name" value="Aminoglycoside_PTrfase"/>
</dbReference>
<dbReference type="PANTHER" id="PTHR47829">
    <property type="entry name" value="HYDROLASE, PUTATIVE (AFU_ORTHOLOGUE AFUA_1G12880)-RELATED"/>
    <property type="match status" value="1"/>
</dbReference>
<dbReference type="InterPro" id="IPR011009">
    <property type="entry name" value="Kinase-like_dom_sf"/>
</dbReference>
<accession>A0A553UK01</accession>
<evidence type="ECO:0000313" key="3">
    <source>
        <dbReference type="Proteomes" id="UP000316092"/>
    </source>
</evidence>
<reference evidence="2 3" key="1">
    <citation type="submission" date="2019-07" db="EMBL/GenBank/DDBJ databases">
        <title>Deinococcus detaillus sp. nov., isolated from humus soil in Antarctica.</title>
        <authorList>
            <person name="Zhang K."/>
        </authorList>
    </citation>
    <scope>NUCLEOTIDE SEQUENCE [LARGE SCALE GENOMIC DNA]</scope>
    <source>
        <strain evidence="2 3">H1</strain>
    </source>
</reference>
<dbReference type="EMBL" id="VKDB01000029">
    <property type="protein sequence ID" value="TSA80534.1"/>
    <property type="molecule type" value="Genomic_DNA"/>
</dbReference>
<dbReference type="AlphaFoldDB" id="A0A553UK01"/>
<dbReference type="SUPFAM" id="SSF56112">
    <property type="entry name" value="Protein kinase-like (PK-like)"/>
    <property type="match status" value="1"/>
</dbReference>
<protein>
    <submittedName>
        <fullName evidence="2">Phosphotransferase family protein</fullName>
    </submittedName>
</protein>
<dbReference type="Pfam" id="PF01636">
    <property type="entry name" value="APH"/>
    <property type="match status" value="1"/>
</dbReference>
<name>A0A553UK01_9DEIO</name>
<gene>
    <name evidence="2" type="ORF">FNU79_16450</name>
</gene>
<dbReference type="GO" id="GO:0016740">
    <property type="term" value="F:transferase activity"/>
    <property type="evidence" value="ECO:0007669"/>
    <property type="project" value="UniProtKB-KW"/>
</dbReference>
<dbReference type="Proteomes" id="UP000316092">
    <property type="component" value="Unassembled WGS sequence"/>
</dbReference>
<feature type="domain" description="Aminoglycoside phosphotransferase" evidence="1">
    <location>
        <begin position="36"/>
        <end position="285"/>
    </location>
</feature>
<keyword evidence="3" id="KW-1185">Reference proteome</keyword>
<dbReference type="OrthoDB" id="3806873at2"/>
<dbReference type="InterPro" id="IPR052898">
    <property type="entry name" value="ACAD10-like"/>
</dbReference>
<organism evidence="2 3">
    <name type="scientific">Deinococcus detaillensis</name>
    <dbReference type="NCBI Taxonomy" id="2592048"/>
    <lineage>
        <taxon>Bacteria</taxon>
        <taxon>Thermotogati</taxon>
        <taxon>Deinococcota</taxon>
        <taxon>Deinococci</taxon>
        <taxon>Deinococcales</taxon>
        <taxon>Deinococcaceae</taxon>
        <taxon>Deinococcus</taxon>
    </lineage>
</organism>
<dbReference type="RefSeq" id="WP_143721887.1">
    <property type="nucleotide sequence ID" value="NZ_VKDB01000029.1"/>
</dbReference>
<sequence length="356" mass="39364">MSAPSSDTARVRRGEELDLDALYEALRPVLGDVQLEVEQFPGGHSNLTYLVKAGAGDSAAEYVLRRAPLGPVAPKAHDMVREFHLLEKIHPVFPEAPRPVFLCEDAAVLGAPFFLMERRSGVIIRTSMPPEYADLPNAPRQASEALVDTLARLHAVNLVSSGLSNSGKPEGFNRRQVEGWAGRWQRAETHPSVHSKQVVDWLLSNVPAESAHTIVHNDFKLDNLMLASDDPSKVVALLDWEMTAIGDPLVDLGLTMAYWTQRGFPEHQRTLVGEPAAAQGFLTRAEFLERYAEQTGRDLSNLRWYEVLGVFKLAVILQQIYARYHAGQTTDERFALLGEQAQALIEEGARQIGEGA</sequence>
<dbReference type="Gene3D" id="3.90.1200.10">
    <property type="match status" value="1"/>
</dbReference>
<comment type="caution">
    <text evidence="2">The sequence shown here is derived from an EMBL/GenBank/DDBJ whole genome shotgun (WGS) entry which is preliminary data.</text>
</comment>
<dbReference type="Gene3D" id="3.30.200.20">
    <property type="entry name" value="Phosphorylase Kinase, domain 1"/>
    <property type="match status" value="1"/>
</dbReference>
<dbReference type="PANTHER" id="PTHR47829:SF1">
    <property type="entry name" value="HAD FAMILY PHOSPHATASE"/>
    <property type="match status" value="1"/>
</dbReference>